<accession>A0A7T7UZB5</accession>
<protein>
    <submittedName>
        <fullName evidence="1">Uncharacterized protein</fullName>
    </submittedName>
</protein>
<dbReference type="Proteomes" id="UP000595426">
    <property type="component" value="Chromosome"/>
</dbReference>
<name>A0A7T7UZB5_9FLAO</name>
<evidence type="ECO:0000313" key="2">
    <source>
        <dbReference type="Proteomes" id="UP000595426"/>
    </source>
</evidence>
<gene>
    <name evidence="1" type="ORF">I6H88_21400</name>
</gene>
<dbReference type="RefSeq" id="WP_200289561.1">
    <property type="nucleotide sequence ID" value="NZ_CP067018.1"/>
</dbReference>
<reference evidence="1 2" key="1">
    <citation type="submission" date="2020-12" db="EMBL/GenBank/DDBJ databases">
        <title>FDA dAtabase for Regulatory Grade micrObial Sequences (FDA-ARGOS): Supporting development and validation of Infectious Disease Dx tests.</title>
        <authorList>
            <person name="Kerrigan L."/>
            <person name="Long C."/>
            <person name="Tallon L."/>
            <person name="Sadzewicz L."/>
            <person name="Zhao X."/>
            <person name="Boylan J."/>
            <person name="Ott S."/>
            <person name="Bowen H."/>
            <person name="Vavikolanu K."/>
            <person name="Mehta A."/>
            <person name="Aluvathingal J."/>
            <person name="Nadendla S."/>
            <person name="Yan Y."/>
            <person name="Sichtig H."/>
        </authorList>
    </citation>
    <scope>NUCLEOTIDE SEQUENCE [LARGE SCALE GENOMIC DNA]</scope>
    <source>
        <strain evidence="1 2">FDAARGOS_1031</strain>
    </source>
</reference>
<keyword evidence="2" id="KW-1185">Reference proteome</keyword>
<organism evidence="1 2">
    <name type="scientific">Elizabethkingia bruuniana</name>
    <dbReference type="NCBI Taxonomy" id="1756149"/>
    <lineage>
        <taxon>Bacteria</taxon>
        <taxon>Pseudomonadati</taxon>
        <taxon>Bacteroidota</taxon>
        <taxon>Flavobacteriia</taxon>
        <taxon>Flavobacteriales</taxon>
        <taxon>Weeksellaceae</taxon>
        <taxon>Elizabethkingia</taxon>
    </lineage>
</organism>
<dbReference type="AlphaFoldDB" id="A0A7T7UZB5"/>
<evidence type="ECO:0000313" key="1">
    <source>
        <dbReference type="EMBL" id="QQN58941.1"/>
    </source>
</evidence>
<sequence>MKKLLFIGALILSILFILSVTINSQKIKLSNFKFVVYDIENNTVSISSYSTLYKNGILRVCLKKYNDTIFYKYQLTKEEIEKVNKLSSSKLQNFVNQKQLEDNSYYAASRNYINFKIKNKDEKLCFIQPFMSSEFSEIMDLLTEKIYKQDETAITSGFKIDFETIKNDILKQNKIDNYLPQKQLPPPPMRKFN</sequence>
<dbReference type="EMBL" id="CP067018">
    <property type="protein sequence ID" value="QQN58941.1"/>
    <property type="molecule type" value="Genomic_DNA"/>
</dbReference>
<proteinExistence type="predicted"/>